<dbReference type="PANTHER" id="PTHR32305">
    <property type="match status" value="1"/>
</dbReference>
<sequence length="307" mass="34099">MCLGYYPFGLKHKGYNNIIVGRNHKYGFNGKEEQDELGINWMDYGARNYDASLGRWMSPDQLSEEFTSWSPYNSMMDNPINFIDPDGRSAVWVPKVNEDGSTSYIAEVGDSAETLSSQYGISQDQAEEITDTSGDEEIDEGTEISGETVQEVTGSDVLKLDLTSKEGRQDQKRLTQYLFARDYCSECSQDSQFKASDFFTNRYAASIGPAGAGSIDGYGIIEIDGVNVEVYFDFRLSTISDYKNPTRDVTTGVRVIGNPQRPTGSFGKNSQVFLFGVFSPTGGQISQSKIITGSSNAIRLENYFFKK</sequence>
<evidence type="ECO:0000313" key="2">
    <source>
        <dbReference type="Proteomes" id="UP001596978"/>
    </source>
</evidence>
<proteinExistence type="predicted"/>
<dbReference type="InterPro" id="IPR022385">
    <property type="entry name" value="Rhs_assc_core"/>
</dbReference>
<protein>
    <submittedName>
        <fullName evidence="1">RHS repeat-associated core domain-containing protein</fullName>
    </submittedName>
</protein>
<dbReference type="PANTHER" id="PTHR32305:SF15">
    <property type="entry name" value="PROTEIN RHSA-RELATED"/>
    <property type="match status" value="1"/>
</dbReference>
<keyword evidence="2" id="KW-1185">Reference proteome</keyword>
<gene>
    <name evidence="1" type="ORF">ACFQ1M_17340</name>
</gene>
<dbReference type="EMBL" id="JBHTJH010000017">
    <property type="protein sequence ID" value="MFD0863984.1"/>
    <property type="molecule type" value="Genomic_DNA"/>
</dbReference>
<dbReference type="RefSeq" id="WP_386410920.1">
    <property type="nucleotide sequence ID" value="NZ_JBHTJH010000017.1"/>
</dbReference>
<dbReference type="Gene3D" id="2.180.10.10">
    <property type="entry name" value="RHS repeat-associated core"/>
    <property type="match status" value="1"/>
</dbReference>
<dbReference type="Proteomes" id="UP001596978">
    <property type="component" value="Unassembled WGS sequence"/>
</dbReference>
<evidence type="ECO:0000313" key="1">
    <source>
        <dbReference type="EMBL" id="MFD0863984.1"/>
    </source>
</evidence>
<dbReference type="InterPro" id="IPR050708">
    <property type="entry name" value="T6SS_VgrG/RHS"/>
</dbReference>
<comment type="caution">
    <text evidence="1">The sequence shown here is derived from an EMBL/GenBank/DDBJ whole genome shotgun (WGS) entry which is preliminary data.</text>
</comment>
<organism evidence="1 2">
    <name type="scientific">Sungkyunkwania multivorans</name>
    <dbReference type="NCBI Taxonomy" id="1173618"/>
    <lineage>
        <taxon>Bacteria</taxon>
        <taxon>Pseudomonadati</taxon>
        <taxon>Bacteroidota</taxon>
        <taxon>Flavobacteriia</taxon>
        <taxon>Flavobacteriales</taxon>
        <taxon>Flavobacteriaceae</taxon>
        <taxon>Sungkyunkwania</taxon>
    </lineage>
</organism>
<reference evidence="2" key="1">
    <citation type="journal article" date="2019" name="Int. J. Syst. Evol. Microbiol.">
        <title>The Global Catalogue of Microorganisms (GCM) 10K type strain sequencing project: providing services to taxonomists for standard genome sequencing and annotation.</title>
        <authorList>
            <consortium name="The Broad Institute Genomics Platform"/>
            <consortium name="The Broad Institute Genome Sequencing Center for Infectious Disease"/>
            <person name="Wu L."/>
            <person name="Ma J."/>
        </authorList>
    </citation>
    <scope>NUCLEOTIDE SEQUENCE [LARGE SCALE GENOMIC DNA]</scope>
    <source>
        <strain evidence="2">CCUG 62952</strain>
    </source>
</reference>
<accession>A0ABW3D1N5</accession>
<name>A0ABW3D1N5_9FLAO</name>
<dbReference type="NCBIfam" id="TIGR03696">
    <property type="entry name" value="Rhs_assc_core"/>
    <property type="match status" value="1"/>
</dbReference>